<accession>A0ABS8UGZ7</accession>
<evidence type="ECO:0000313" key="2">
    <source>
        <dbReference type="Proteomes" id="UP001430360"/>
    </source>
</evidence>
<dbReference type="EMBL" id="JAJQKU010000004">
    <property type="protein sequence ID" value="MCD9097938.1"/>
    <property type="molecule type" value="Genomic_DNA"/>
</dbReference>
<evidence type="ECO:0000313" key="1">
    <source>
        <dbReference type="EMBL" id="MCD9097938.1"/>
    </source>
</evidence>
<dbReference type="InterPro" id="IPR027417">
    <property type="entry name" value="P-loop_NTPase"/>
</dbReference>
<dbReference type="SUPFAM" id="SSF52540">
    <property type="entry name" value="P-loop containing nucleoside triphosphate hydrolases"/>
    <property type="match status" value="1"/>
</dbReference>
<dbReference type="GO" id="GO:0016301">
    <property type="term" value="F:kinase activity"/>
    <property type="evidence" value="ECO:0007669"/>
    <property type="project" value="UniProtKB-KW"/>
</dbReference>
<name>A0ABS8UGZ7_9GAMM</name>
<dbReference type="Proteomes" id="UP001430360">
    <property type="component" value="Unassembled WGS sequence"/>
</dbReference>
<reference evidence="1" key="2">
    <citation type="journal article" date="2022" name="Syst. Appl. Microbiol.">
        <title>Physiological and genomic characterisation of Luteimonas fraxinea sp. nov., a bacterial species associated with trees tolerant to ash dieback.</title>
        <authorList>
            <person name="Ulrich K."/>
            <person name="Becker R."/>
            <person name="Behrendt U."/>
            <person name="Kube M."/>
            <person name="Schneck V."/>
            <person name="Ulrich A."/>
        </authorList>
    </citation>
    <scope>NUCLEOTIDE SEQUENCE</scope>
    <source>
        <strain evidence="1">A1P009</strain>
    </source>
</reference>
<dbReference type="RefSeq" id="WP_232137078.1">
    <property type="nucleotide sequence ID" value="NZ_JAJQKU010000004.1"/>
</dbReference>
<keyword evidence="2" id="KW-1185">Reference proteome</keyword>
<keyword evidence="1" id="KW-0418">Kinase</keyword>
<sequence length="269" mass="29151">MHATSPSPWPDSLVDTLLTGLQPYSAPRVLGISGLQGTGKSTLATQVVRAADARGLRAAVLSLDDLYLDRDARQALARDVHPLLATRGPPGTHEVALGLAAFDAVRAGTPIRLPRFDKLGDRRLPEAAWPTVHGLDLLLFEGWCVGTPAEPAAVLVEPVNALERDEDPAGTWRRWCNAALARDYPALWAGLDRLLFLQPPGFDVVFDWRLQQEQALQAAEPGRGGMDAAGVARFVQHYERVSRQALRTLPDLADVVVTLDAEREIVAAV</sequence>
<organism evidence="1 2">
    <name type="scientific">Luteimonas fraxinea</name>
    <dbReference type="NCBI Taxonomy" id="2901869"/>
    <lineage>
        <taxon>Bacteria</taxon>
        <taxon>Pseudomonadati</taxon>
        <taxon>Pseudomonadota</taxon>
        <taxon>Gammaproteobacteria</taxon>
        <taxon>Lysobacterales</taxon>
        <taxon>Lysobacteraceae</taxon>
        <taxon>Luteimonas</taxon>
    </lineage>
</organism>
<reference evidence="1" key="1">
    <citation type="submission" date="2021-12" db="EMBL/GenBank/DDBJ databases">
        <authorList>
            <person name="Ulrich A."/>
        </authorList>
    </citation>
    <scope>NUCLEOTIDE SEQUENCE</scope>
    <source>
        <strain evidence="1">A1P009</strain>
    </source>
</reference>
<protein>
    <submittedName>
        <fullName evidence="1">Kinase</fullName>
    </submittedName>
</protein>
<proteinExistence type="predicted"/>
<gene>
    <name evidence="1" type="ORF">LTT95_13420</name>
</gene>
<comment type="caution">
    <text evidence="1">The sequence shown here is derived from an EMBL/GenBank/DDBJ whole genome shotgun (WGS) entry which is preliminary data.</text>
</comment>
<dbReference type="Gene3D" id="3.40.50.300">
    <property type="entry name" value="P-loop containing nucleotide triphosphate hydrolases"/>
    <property type="match status" value="1"/>
</dbReference>
<keyword evidence="1" id="KW-0808">Transferase</keyword>